<dbReference type="Gene3D" id="1.10.287.470">
    <property type="entry name" value="Helix hairpin bin"/>
    <property type="match status" value="1"/>
</dbReference>
<dbReference type="PANTHER" id="PTHR30469">
    <property type="entry name" value="MULTIDRUG RESISTANCE PROTEIN MDTA"/>
    <property type="match status" value="1"/>
</dbReference>
<feature type="region of interest" description="Disordered" evidence="3">
    <location>
        <begin position="336"/>
        <end position="359"/>
    </location>
</feature>
<dbReference type="Proteomes" id="UP000051295">
    <property type="component" value="Unassembled WGS sequence"/>
</dbReference>
<evidence type="ECO:0000256" key="2">
    <source>
        <dbReference type="SAM" id="Coils"/>
    </source>
</evidence>
<name>A0A0T5NRK8_9RHOB</name>
<evidence type="ECO:0000259" key="5">
    <source>
        <dbReference type="Pfam" id="PF25989"/>
    </source>
</evidence>
<keyword evidence="7" id="KW-1185">Reference proteome</keyword>
<dbReference type="Gene3D" id="2.40.30.170">
    <property type="match status" value="1"/>
</dbReference>
<dbReference type="PANTHER" id="PTHR30469:SF11">
    <property type="entry name" value="BLL4320 PROTEIN"/>
    <property type="match status" value="1"/>
</dbReference>
<evidence type="ECO:0000259" key="4">
    <source>
        <dbReference type="Pfam" id="PF25954"/>
    </source>
</evidence>
<organism evidence="6 7">
    <name type="scientific">Roseovarius atlanticus</name>
    <dbReference type="NCBI Taxonomy" id="1641875"/>
    <lineage>
        <taxon>Bacteria</taxon>
        <taxon>Pseudomonadati</taxon>
        <taxon>Pseudomonadota</taxon>
        <taxon>Alphaproteobacteria</taxon>
        <taxon>Rhodobacterales</taxon>
        <taxon>Roseobacteraceae</taxon>
        <taxon>Roseovarius</taxon>
    </lineage>
</organism>
<dbReference type="InterPro" id="IPR006143">
    <property type="entry name" value="RND_pump_MFP"/>
</dbReference>
<dbReference type="SUPFAM" id="SSF111369">
    <property type="entry name" value="HlyD-like secretion proteins"/>
    <property type="match status" value="1"/>
</dbReference>
<dbReference type="PATRIC" id="fig|1641875.4.peg.997"/>
<comment type="similarity">
    <text evidence="1">Belongs to the membrane fusion protein (MFP) (TC 8.A.1) family.</text>
</comment>
<dbReference type="EMBL" id="LAXJ01000019">
    <property type="protein sequence ID" value="KRS11436.1"/>
    <property type="molecule type" value="Genomic_DNA"/>
</dbReference>
<feature type="domain" description="CusB-like beta-barrel" evidence="4">
    <location>
        <begin position="191"/>
        <end position="262"/>
    </location>
</feature>
<sequence length="359" mass="37915">MAVCAAAGLWGTQQILSQGGSGEAASAPPAVRVELTQAETRQIEDRVSGVGTLIPVRSVELVPAAAGRVTAVPVSSGEEVTEGEILVQLDDRAARAALAEAEATFAEAEDEFRRVEELTDSNAAAEARLEEARAAYRRAEAALMMARADLEDRTLVAPFDGVLGLIDIETGTFLGEGMAVTRLSDITTMELTVSLPERYFDRIRVGQAVNVTTPAYPDAEFDGEVTVRAPEVNLETRSFNIRAEIDNADGRLVGGMFADAEIVLDTYEGLAIADDAIISEGLASYVYTVADGAAVRTEIEPGQSLGAMTEVREGLSLEDRVVVSGWDNLTDGASVEVAEDVDQQDDASAQGDDAEGATQ</sequence>
<protein>
    <submittedName>
        <fullName evidence="6">Uncharacterized protein</fullName>
    </submittedName>
</protein>
<dbReference type="GO" id="GO:0015562">
    <property type="term" value="F:efflux transmembrane transporter activity"/>
    <property type="evidence" value="ECO:0007669"/>
    <property type="project" value="TreeGrafter"/>
</dbReference>
<evidence type="ECO:0000256" key="3">
    <source>
        <dbReference type="SAM" id="MobiDB-lite"/>
    </source>
</evidence>
<reference evidence="6 7" key="1">
    <citation type="submission" date="2015-04" db="EMBL/GenBank/DDBJ databases">
        <title>The draft genome sequence of Roseovarius sp.R12b.</title>
        <authorList>
            <person name="Li G."/>
            <person name="Lai Q."/>
            <person name="Shao Z."/>
            <person name="Yan P."/>
        </authorList>
    </citation>
    <scope>NUCLEOTIDE SEQUENCE [LARGE SCALE GENOMIC DNA]</scope>
    <source>
        <strain evidence="6 7">R12B</strain>
    </source>
</reference>
<dbReference type="InterPro" id="IPR058637">
    <property type="entry name" value="YknX-like_C"/>
</dbReference>
<evidence type="ECO:0000256" key="1">
    <source>
        <dbReference type="ARBA" id="ARBA00009477"/>
    </source>
</evidence>
<dbReference type="Gene3D" id="2.40.50.100">
    <property type="match status" value="1"/>
</dbReference>
<dbReference type="AlphaFoldDB" id="A0A0T5NRK8"/>
<keyword evidence="2" id="KW-0175">Coiled coil</keyword>
<dbReference type="InterPro" id="IPR058792">
    <property type="entry name" value="Beta-barrel_RND_2"/>
</dbReference>
<dbReference type="STRING" id="1641875.XM53_15915"/>
<dbReference type="GO" id="GO:1990281">
    <property type="term" value="C:efflux pump complex"/>
    <property type="evidence" value="ECO:0007669"/>
    <property type="project" value="TreeGrafter"/>
</dbReference>
<proteinExistence type="inferred from homology"/>
<accession>A0A0T5NRK8</accession>
<dbReference type="Gene3D" id="2.40.420.20">
    <property type="match status" value="1"/>
</dbReference>
<dbReference type="FunFam" id="2.40.30.170:FF:000010">
    <property type="entry name" value="Efflux RND transporter periplasmic adaptor subunit"/>
    <property type="match status" value="1"/>
</dbReference>
<dbReference type="Pfam" id="PF25989">
    <property type="entry name" value="YknX_C"/>
    <property type="match status" value="1"/>
</dbReference>
<comment type="caution">
    <text evidence="6">The sequence shown here is derived from an EMBL/GenBank/DDBJ whole genome shotgun (WGS) entry which is preliminary data.</text>
</comment>
<dbReference type="Pfam" id="PF25954">
    <property type="entry name" value="Beta-barrel_RND_2"/>
    <property type="match status" value="1"/>
</dbReference>
<dbReference type="NCBIfam" id="TIGR01730">
    <property type="entry name" value="RND_mfp"/>
    <property type="match status" value="1"/>
</dbReference>
<feature type="coiled-coil region" evidence="2">
    <location>
        <begin position="91"/>
        <end position="149"/>
    </location>
</feature>
<dbReference type="OrthoDB" id="9806939at2"/>
<feature type="domain" description="YknX-like C-terminal permuted SH3-like" evidence="5">
    <location>
        <begin position="270"/>
        <end position="337"/>
    </location>
</feature>
<dbReference type="RefSeq" id="WP_160321400.1">
    <property type="nucleotide sequence ID" value="NZ_LAXJ01000019.1"/>
</dbReference>
<gene>
    <name evidence="6" type="ORF">XM53_15915</name>
</gene>
<evidence type="ECO:0000313" key="6">
    <source>
        <dbReference type="EMBL" id="KRS11436.1"/>
    </source>
</evidence>
<evidence type="ECO:0000313" key="7">
    <source>
        <dbReference type="Proteomes" id="UP000051295"/>
    </source>
</evidence>